<keyword evidence="5" id="KW-0805">Transcription regulation</keyword>
<dbReference type="Proteomes" id="UP000469890">
    <property type="component" value="Unassembled WGS sequence"/>
</dbReference>
<dbReference type="InterPro" id="IPR036236">
    <property type="entry name" value="Znf_C2H2_sf"/>
</dbReference>
<evidence type="ECO:0000256" key="4">
    <source>
        <dbReference type="ARBA" id="ARBA00022833"/>
    </source>
</evidence>
<keyword evidence="6" id="KW-0804">Transcription</keyword>
<evidence type="ECO:0000256" key="5">
    <source>
        <dbReference type="ARBA" id="ARBA00023015"/>
    </source>
</evidence>
<dbReference type="Gene3D" id="3.30.160.60">
    <property type="entry name" value="Classic Zinc Finger"/>
    <property type="match status" value="3"/>
</dbReference>
<dbReference type="FunFam" id="3.30.160.60:FF:000032">
    <property type="entry name" value="Krueppel-like factor 4"/>
    <property type="match status" value="1"/>
</dbReference>
<dbReference type="GO" id="GO:0000978">
    <property type="term" value="F:RNA polymerase II cis-regulatory region sequence-specific DNA binding"/>
    <property type="evidence" value="ECO:0007669"/>
    <property type="project" value="TreeGrafter"/>
</dbReference>
<dbReference type="InterPro" id="IPR013087">
    <property type="entry name" value="Znf_C2H2_type"/>
</dbReference>
<evidence type="ECO:0000256" key="2">
    <source>
        <dbReference type="ARBA" id="ARBA00022737"/>
    </source>
</evidence>
<keyword evidence="2" id="KW-0677">Repeat</keyword>
<evidence type="ECO:0000256" key="3">
    <source>
        <dbReference type="ARBA" id="ARBA00022771"/>
    </source>
</evidence>
<dbReference type="PANTHER" id="PTHR23235">
    <property type="entry name" value="KRUEPPEL-LIKE TRANSCRIPTION FACTOR"/>
    <property type="match status" value="1"/>
</dbReference>
<reference evidence="10 11" key="1">
    <citation type="submission" date="2019-09" db="EMBL/GenBank/DDBJ databases">
        <authorList>
            <consortium name="DOE Joint Genome Institute"/>
            <person name="Mondo S.J."/>
            <person name="Navarro-Mendoza M.I."/>
            <person name="Perez-Arques C."/>
            <person name="Panchal S."/>
            <person name="Nicolas F.E."/>
            <person name="Ganguly P."/>
            <person name="Pangilinan J."/>
            <person name="Grigoriev I."/>
            <person name="Heitman J."/>
            <person name="Sanya K."/>
            <person name="Garre V."/>
        </authorList>
    </citation>
    <scope>NUCLEOTIDE SEQUENCE [LARGE SCALE GENOMIC DNA]</scope>
    <source>
        <strain evidence="10 11">MU402</strain>
    </source>
</reference>
<feature type="region of interest" description="Disordered" evidence="8">
    <location>
        <begin position="213"/>
        <end position="240"/>
    </location>
</feature>
<dbReference type="GO" id="GO:0000981">
    <property type="term" value="F:DNA-binding transcription factor activity, RNA polymerase II-specific"/>
    <property type="evidence" value="ECO:0007669"/>
    <property type="project" value="TreeGrafter"/>
</dbReference>
<evidence type="ECO:0000313" key="11">
    <source>
        <dbReference type="Proteomes" id="UP000469890"/>
    </source>
</evidence>
<evidence type="ECO:0000259" key="9">
    <source>
        <dbReference type="PROSITE" id="PS50157"/>
    </source>
</evidence>
<keyword evidence="4" id="KW-0862">Zinc</keyword>
<dbReference type="PROSITE" id="PS00028">
    <property type="entry name" value="ZINC_FINGER_C2H2_1"/>
    <property type="match status" value="2"/>
</dbReference>
<evidence type="ECO:0000313" key="10">
    <source>
        <dbReference type="EMBL" id="KAF1807330.1"/>
    </source>
</evidence>
<keyword evidence="1" id="KW-0479">Metal-binding</keyword>
<feature type="domain" description="C2H2-type" evidence="9">
    <location>
        <begin position="242"/>
        <end position="269"/>
    </location>
</feature>
<dbReference type="SUPFAM" id="SSF57667">
    <property type="entry name" value="beta-beta-alpha zinc fingers"/>
    <property type="match status" value="1"/>
</dbReference>
<gene>
    <name evidence="10" type="ORF">FB192DRAFT_1355232</name>
</gene>
<accession>A0A8H4BSR1</accession>
<organism evidence="10 11">
    <name type="scientific">Mucor circinelloides f. lusitanicus</name>
    <name type="common">Mucor racemosus var. lusitanicus</name>
    <dbReference type="NCBI Taxonomy" id="29924"/>
    <lineage>
        <taxon>Eukaryota</taxon>
        <taxon>Fungi</taxon>
        <taxon>Fungi incertae sedis</taxon>
        <taxon>Mucoromycota</taxon>
        <taxon>Mucoromycotina</taxon>
        <taxon>Mucoromycetes</taxon>
        <taxon>Mucorales</taxon>
        <taxon>Mucorineae</taxon>
        <taxon>Mucoraceae</taxon>
        <taxon>Mucor</taxon>
    </lineage>
</organism>
<evidence type="ECO:0000256" key="6">
    <source>
        <dbReference type="ARBA" id="ARBA00023163"/>
    </source>
</evidence>
<keyword evidence="3 7" id="KW-0863">Zinc-finger</keyword>
<dbReference type="PROSITE" id="PS50157">
    <property type="entry name" value="ZINC_FINGER_C2H2_2"/>
    <property type="match status" value="2"/>
</dbReference>
<comment type="caution">
    <text evidence="10">The sequence shown here is derived from an EMBL/GenBank/DDBJ whole genome shotgun (WGS) entry which is preliminary data.</text>
</comment>
<evidence type="ECO:0000256" key="1">
    <source>
        <dbReference type="ARBA" id="ARBA00022723"/>
    </source>
</evidence>
<feature type="compositionally biased region" description="Basic residues" evidence="8">
    <location>
        <begin position="227"/>
        <end position="238"/>
    </location>
</feature>
<dbReference type="Pfam" id="PF00096">
    <property type="entry name" value="zf-C2H2"/>
    <property type="match status" value="2"/>
</dbReference>
<evidence type="ECO:0000256" key="8">
    <source>
        <dbReference type="SAM" id="MobiDB-lite"/>
    </source>
</evidence>
<dbReference type="PANTHER" id="PTHR23235:SF120">
    <property type="entry name" value="KRUPPEL-LIKE FACTOR 15"/>
    <property type="match status" value="1"/>
</dbReference>
<dbReference type="SMART" id="SM00355">
    <property type="entry name" value="ZnF_C2H2"/>
    <property type="match status" value="2"/>
</dbReference>
<dbReference type="GO" id="GO:0008270">
    <property type="term" value="F:zinc ion binding"/>
    <property type="evidence" value="ECO:0007669"/>
    <property type="project" value="UniProtKB-KW"/>
</dbReference>
<dbReference type="EMBL" id="JAAECE010000001">
    <property type="protein sequence ID" value="KAF1807330.1"/>
    <property type="molecule type" value="Genomic_DNA"/>
</dbReference>
<feature type="domain" description="C2H2-type" evidence="9">
    <location>
        <begin position="270"/>
        <end position="299"/>
    </location>
</feature>
<evidence type="ECO:0000256" key="7">
    <source>
        <dbReference type="PROSITE-ProRule" id="PRU00042"/>
    </source>
</evidence>
<proteinExistence type="predicted"/>
<sequence>MMASPPLEEQEVIGWYNQDDAYYQQAPQLGHSFNALSSAFVGHNDLTSPQELVLINLLQDQQQQNIGYQDNQLVQHDEQDPSLNEWVLVNANQVDLHAINHPNGHLPLSPPMSMSSADNFDSSPIMGAGASYSHRMYTQTNPPLPHRLPPSVATTAQRHYYHHHLIFNNSHPDMFAPEAMTATKSMQSQEAAQMQYQQQQEQVYQINEIKQEPYPSFDKQQQQQQPKQRKKTTRRRASRSQLQCTTCFKTFSRPYNLKSHQRTHTKERPFQCLHPECGWTFARPHDLKRHELLHSGVKPFACICGKRFARSDAYKRHQSVDINCAISTMPQQRKRRPRSNIITAENTTL</sequence>
<dbReference type="AlphaFoldDB" id="A0A8H4BSR1"/>
<name>A0A8H4BSR1_MUCCL</name>
<protein>
    <recommendedName>
        <fullName evidence="9">C2H2-type domain-containing protein</fullName>
    </recommendedName>
</protein>